<dbReference type="Proteomes" id="UP001595925">
    <property type="component" value="Unassembled WGS sequence"/>
</dbReference>
<reference evidence="10 11" key="1">
    <citation type="journal article" date="2019" name="Int. J. Syst. Evol. Microbiol.">
        <title>The Global Catalogue of Microorganisms (GCM) 10K type strain sequencing project: providing services to taxonomists for standard genome sequencing and annotation.</title>
        <authorList>
            <consortium name="The Broad Institute Genomics Platform"/>
            <consortium name="The Broad Institute Genome Sequencing Center for Infectious Disease"/>
            <person name="Wu L."/>
            <person name="Ma J."/>
        </authorList>
    </citation>
    <scope>NUCLEOTIDE SEQUENCE [LARGE SCALE GENOMIC DNA]</scope>
    <source>
        <strain evidence="10 11">CGMCC 1.15824</strain>
    </source>
</reference>
<comment type="catalytic activity">
    <reaction evidence="7">
        <text>UDP-N-acetyl-alpha-D-mannosamine + 2 NAD(+) + H2O = UDP-N-acetyl-alpha-D-mannosaminouronate + 2 NADH + 3 H(+)</text>
        <dbReference type="Rhea" id="RHEA:25780"/>
        <dbReference type="ChEBI" id="CHEBI:15377"/>
        <dbReference type="ChEBI" id="CHEBI:15378"/>
        <dbReference type="ChEBI" id="CHEBI:57540"/>
        <dbReference type="ChEBI" id="CHEBI:57945"/>
        <dbReference type="ChEBI" id="CHEBI:68623"/>
        <dbReference type="ChEBI" id="CHEBI:70731"/>
        <dbReference type="EC" id="1.1.1.336"/>
    </reaction>
</comment>
<keyword evidence="4" id="KW-0560">Oxidoreductase</keyword>
<evidence type="ECO:0000256" key="2">
    <source>
        <dbReference type="ARBA" id="ARBA00012935"/>
    </source>
</evidence>
<feature type="domain" description="UDP-glucose/GDP-mannose dehydrogenase C-terminal" evidence="9">
    <location>
        <begin position="322"/>
        <end position="422"/>
    </location>
</feature>
<dbReference type="InterPro" id="IPR014026">
    <property type="entry name" value="UDP-Glc/GDP-Man_DH_dimer"/>
</dbReference>
<accession>A0ABD5QHH1</accession>
<dbReference type="EC" id="1.1.1.336" evidence="2"/>
<dbReference type="Pfam" id="PF03720">
    <property type="entry name" value="UDPG_MGDP_dh_C"/>
    <property type="match status" value="1"/>
</dbReference>
<dbReference type="Pfam" id="PF03721">
    <property type="entry name" value="UDPG_MGDP_dh_N"/>
    <property type="match status" value="1"/>
</dbReference>
<dbReference type="NCBIfam" id="TIGR03026">
    <property type="entry name" value="NDP-sugDHase"/>
    <property type="match status" value="1"/>
</dbReference>
<dbReference type="InterPro" id="IPR014027">
    <property type="entry name" value="UDP-Glc/GDP-Man_DH_C"/>
</dbReference>
<dbReference type="SMART" id="SM00984">
    <property type="entry name" value="UDPG_MGDP_dh_C"/>
    <property type="match status" value="1"/>
</dbReference>
<protein>
    <recommendedName>
        <fullName evidence="3">UDP-N-acetyl-D-mannosamine dehydrogenase</fullName>
        <ecNumber evidence="2">1.1.1.336</ecNumber>
    </recommendedName>
    <alternativeName>
        <fullName evidence="6">UDP-ManNAc 6-dehydrogenase</fullName>
    </alternativeName>
</protein>
<dbReference type="GO" id="GO:0089714">
    <property type="term" value="F:UDP-N-acetyl-D-mannosamine dehydrogenase activity"/>
    <property type="evidence" value="ECO:0007669"/>
    <property type="project" value="UniProtKB-EC"/>
</dbReference>
<dbReference type="InterPro" id="IPR001732">
    <property type="entry name" value="UDP-Glc/GDP-Man_DH_N"/>
</dbReference>
<dbReference type="Gene3D" id="3.40.50.720">
    <property type="entry name" value="NAD(P)-binding Rossmann-like Domain"/>
    <property type="match status" value="2"/>
</dbReference>
<keyword evidence="11" id="KW-1185">Reference proteome</keyword>
<evidence type="ECO:0000256" key="3">
    <source>
        <dbReference type="ARBA" id="ARBA00016796"/>
    </source>
</evidence>
<dbReference type="SUPFAM" id="SSF52413">
    <property type="entry name" value="UDP-glucose/GDP-mannose dehydrogenase C-terminal domain"/>
    <property type="match status" value="1"/>
</dbReference>
<dbReference type="InterPro" id="IPR008927">
    <property type="entry name" value="6-PGluconate_DH-like_C_sf"/>
</dbReference>
<evidence type="ECO:0000313" key="11">
    <source>
        <dbReference type="Proteomes" id="UP001595925"/>
    </source>
</evidence>
<dbReference type="InterPro" id="IPR028359">
    <property type="entry name" value="UDP_ManNAc/GlcNAc_DH"/>
</dbReference>
<keyword evidence="5" id="KW-0520">NAD</keyword>
<proteinExistence type="inferred from homology"/>
<dbReference type="AlphaFoldDB" id="A0ABD5QHH1"/>
<dbReference type="SUPFAM" id="SSF48179">
    <property type="entry name" value="6-phosphogluconate dehydrogenase C-terminal domain-like"/>
    <property type="match status" value="1"/>
</dbReference>
<dbReference type="PANTHER" id="PTHR43491:SF2">
    <property type="entry name" value="UDP-N-ACETYL-D-MANNOSAMINE DEHYDROGENASE"/>
    <property type="match status" value="1"/>
</dbReference>
<evidence type="ECO:0000256" key="7">
    <source>
        <dbReference type="ARBA" id="ARBA00049130"/>
    </source>
</evidence>
<dbReference type="RefSeq" id="WP_224828467.1">
    <property type="nucleotide sequence ID" value="NZ_JAIVEF010000006.1"/>
</dbReference>
<comment type="caution">
    <text evidence="10">The sequence shown here is derived from an EMBL/GenBank/DDBJ whole genome shotgun (WGS) entry which is preliminary data.</text>
</comment>
<dbReference type="PANTHER" id="PTHR43491">
    <property type="entry name" value="UDP-N-ACETYL-D-MANNOSAMINE DEHYDROGENASE"/>
    <property type="match status" value="1"/>
</dbReference>
<evidence type="ECO:0000256" key="5">
    <source>
        <dbReference type="ARBA" id="ARBA00023027"/>
    </source>
</evidence>
<evidence type="ECO:0000256" key="4">
    <source>
        <dbReference type="ARBA" id="ARBA00023002"/>
    </source>
</evidence>
<sequence length="433" mass="46878">MHIGVVGLGYVGQPLAAAFSDAGFRVTGYDIDEQKIETLGREALVAAVTNIPETTHRSDPPAYTSDPTQLGDCDVIITSVPTPVTADRKPDLSIVRAAGRTIGEQLTPGTIAVLESTVNPGATREEFVPVLEEASGLVLGEDFDVGYSPERIDPGTDRSLQNTVKPVSAFTDDVRGTLADLYGNVAGDVYLAPSVESAEAAKCLENAQRDLNIAFINQFAMACQGIDWLDYEDVLGVAESKWNFQRYRPGLVEGHCIPVDPYYLIDTIERYGESASLMREARVVNESVADYILELVADAFDERREQDGVDDGDATTTGHRVLACGLAYKPNTADVRSTIKRRLFDGLREASLEPVGYDPHVEPEAAAGAFDLECYSSIEQSDASAVLLLTNHDEFADFTTDGLAASLSEPPVVVDITGHLEEPTRSDIIFRRL</sequence>
<evidence type="ECO:0000256" key="1">
    <source>
        <dbReference type="ARBA" id="ARBA00006601"/>
    </source>
</evidence>
<dbReference type="PIRSF" id="PIRSF000124">
    <property type="entry name" value="UDPglc_GDPman_dh"/>
    <property type="match status" value="1"/>
</dbReference>
<dbReference type="PIRSF" id="PIRSF500136">
    <property type="entry name" value="UDP_ManNAc_DH"/>
    <property type="match status" value="1"/>
</dbReference>
<dbReference type="InterPro" id="IPR036291">
    <property type="entry name" value="NAD(P)-bd_dom_sf"/>
</dbReference>
<dbReference type="SUPFAM" id="SSF51735">
    <property type="entry name" value="NAD(P)-binding Rossmann-fold domains"/>
    <property type="match status" value="1"/>
</dbReference>
<comment type="similarity">
    <text evidence="1 8">Belongs to the UDP-glucose/GDP-mannose dehydrogenase family.</text>
</comment>
<dbReference type="InterPro" id="IPR017476">
    <property type="entry name" value="UDP-Glc/GDP-Man"/>
</dbReference>
<organism evidence="10 11">
    <name type="scientific">Saliphagus infecundisoli</name>
    <dbReference type="NCBI Taxonomy" id="1849069"/>
    <lineage>
        <taxon>Archaea</taxon>
        <taxon>Methanobacteriati</taxon>
        <taxon>Methanobacteriota</taxon>
        <taxon>Stenosarchaea group</taxon>
        <taxon>Halobacteria</taxon>
        <taxon>Halobacteriales</taxon>
        <taxon>Natrialbaceae</taxon>
        <taxon>Saliphagus</taxon>
    </lineage>
</organism>
<dbReference type="EMBL" id="JBHSJG010000038">
    <property type="protein sequence ID" value="MFC4989069.1"/>
    <property type="molecule type" value="Genomic_DNA"/>
</dbReference>
<evidence type="ECO:0000256" key="8">
    <source>
        <dbReference type="PIRNR" id="PIRNR000124"/>
    </source>
</evidence>
<gene>
    <name evidence="10" type="ORF">ACFPFO_15090</name>
</gene>
<dbReference type="Pfam" id="PF00984">
    <property type="entry name" value="UDPG_MGDP_dh"/>
    <property type="match status" value="1"/>
</dbReference>
<evidence type="ECO:0000259" key="9">
    <source>
        <dbReference type="SMART" id="SM00984"/>
    </source>
</evidence>
<name>A0ABD5QHH1_9EURY</name>
<evidence type="ECO:0000256" key="6">
    <source>
        <dbReference type="ARBA" id="ARBA00030172"/>
    </source>
</evidence>
<dbReference type="InterPro" id="IPR036220">
    <property type="entry name" value="UDP-Glc/GDP-Man_DH_C_sf"/>
</dbReference>
<evidence type="ECO:0000313" key="10">
    <source>
        <dbReference type="EMBL" id="MFC4989069.1"/>
    </source>
</evidence>